<gene>
    <name evidence="3" type="ORF">K3181_08455</name>
</gene>
<feature type="chain" id="PRO_5046661264" description="DUF995 domain-containing protein" evidence="2">
    <location>
        <begin position="23"/>
        <end position="159"/>
    </location>
</feature>
<dbReference type="PROSITE" id="PS51257">
    <property type="entry name" value="PROKAR_LIPOPROTEIN"/>
    <property type="match status" value="1"/>
</dbReference>
<evidence type="ECO:0000313" key="3">
    <source>
        <dbReference type="EMBL" id="MBX7501471.1"/>
    </source>
</evidence>
<reference evidence="3 4" key="1">
    <citation type="submission" date="2021-08" db="EMBL/GenBank/DDBJ databases">
        <title>Comparative Genomics Analysis of the Genus Qipengyuania Reveals Extensive Genetic Diversity and Metabolic Versatility, Including the Description of Fifteen Novel Species.</title>
        <authorList>
            <person name="Liu Y."/>
        </authorList>
    </citation>
    <scope>NUCLEOTIDE SEQUENCE [LARGE SCALE GENOMIC DNA]</scope>
    <source>
        <strain evidence="3 4">YG27</strain>
    </source>
</reference>
<dbReference type="EMBL" id="JAIGNU010000001">
    <property type="protein sequence ID" value="MBX7501471.1"/>
    <property type="molecule type" value="Genomic_DNA"/>
</dbReference>
<sequence>MRRALAINGRWLATAIVPFALAACSAQEADEATPTAAGEASSSATPMPSEEPAPEALAATAWRAMSEDGARYTTYLDPDGSYRDLRNGDPWQIGSWRYIDGEEGKRLCFEPDDENGLERCWEPGRMSGDTMRAKGDSGVTIELERVDYQPPAEADDDAA</sequence>
<feature type="signal peptide" evidence="2">
    <location>
        <begin position="1"/>
        <end position="22"/>
    </location>
</feature>
<organism evidence="3 4">
    <name type="scientific">Qipengyuania mesophila</name>
    <dbReference type="NCBI Taxonomy" id="2867246"/>
    <lineage>
        <taxon>Bacteria</taxon>
        <taxon>Pseudomonadati</taxon>
        <taxon>Pseudomonadota</taxon>
        <taxon>Alphaproteobacteria</taxon>
        <taxon>Sphingomonadales</taxon>
        <taxon>Erythrobacteraceae</taxon>
        <taxon>Qipengyuania</taxon>
    </lineage>
</organism>
<keyword evidence="2" id="KW-0732">Signal</keyword>
<proteinExistence type="predicted"/>
<accession>A0ABS7JV65</accession>
<feature type="compositionally biased region" description="Low complexity" evidence="1">
    <location>
        <begin position="39"/>
        <end position="56"/>
    </location>
</feature>
<evidence type="ECO:0008006" key="5">
    <source>
        <dbReference type="Google" id="ProtNLM"/>
    </source>
</evidence>
<evidence type="ECO:0000256" key="1">
    <source>
        <dbReference type="SAM" id="MobiDB-lite"/>
    </source>
</evidence>
<feature type="region of interest" description="Disordered" evidence="1">
    <location>
        <begin position="32"/>
        <end position="56"/>
    </location>
</feature>
<evidence type="ECO:0000313" key="4">
    <source>
        <dbReference type="Proteomes" id="UP000782554"/>
    </source>
</evidence>
<evidence type="ECO:0000256" key="2">
    <source>
        <dbReference type="SAM" id="SignalP"/>
    </source>
</evidence>
<dbReference type="Proteomes" id="UP000782554">
    <property type="component" value="Unassembled WGS sequence"/>
</dbReference>
<protein>
    <recommendedName>
        <fullName evidence="5">DUF995 domain-containing protein</fullName>
    </recommendedName>
</protein>
<comment type="caution">
    <text evidence="3">The sequence shown here is derived from an EMBL/GenBank/DDBJ whole genome shotgun (WGS) entry which is preliminary data.</text>
</comment>
<dbReference type="RefSeq" id="WP_221602552.1">
    <property type="nucleotide sequence ID" value="NZ_JAIGNU010000001.1"/>
</dbReference>
<name>A0ABS7JV65_9SPHN</name>
<keyword evidence="4" id="KW-1185">Reference proteome</keyword>